<evidence type="ECO:0008006" key="4">
    <source>
        <dbReference type="Google" id="ProtNLM"/>
    </source>
</evidence>
<organism evidence="2 3">
    <name type="scientific">Candidatus Woesebacteria bacterium GW2011_GWA1_39_12</name>
    <dbReference type="NCBI Taxonomy" id="1618549"/>
    <lineage>
        <taxon>Bacteria</taxon>
        <taxon>Candidatus Woeseibacteriota</taxon>
    </lineage>
</organism>
<dbReference type="SUPFAM" id="SSF51445">
    <property type="entry name" value="(Trans)glycosidases"/>
    <property type="match status" value="1"/>
</dbReference>
<sequence length="415" mass="46821">MKKIIVYLSICLSFLISSKSVYAKNENPYWQIQSIDTMKLSRDLAREKIDDSEFEKTIAREVENISDIGATHVAIGTPYDDEFVPFMKKWVGEARKNGLKIWFRGNFSGWEGWFGYSPISPEDHTIKIENFILSNQDLFEDGDIFTPCTECENGGPGDPRDTKEVSKYRQFLIKEYEISKSAFEKVDKEVTSGYFSMNADVARLVMDKDTTKSLGGVVVVDHYVKDPERLSMDVVEIAEKSDGKVILGEIGVPIPDIHGYMTASQQAEWIKKALSLLSNEPALLGINYWVASGGTTSLWYDDSSEKPSVEIIRNYFIPKVLSGKVVDELDKSIKEAEIIASAKIVSTNSEGEFSIDVVPSIEKLVIKKDGFEEGTVWLNNRSPEIIILKRSKGNIFFKIKLSIYQAINIIKELLQ</sequence>
<comment type="caution">
    <text evidence="2">The sequence shown here is derived from an EMBL/GenBank/DDBJ whole genome shotgun (WGS) entry which is preliminary data.</text>
</comment>
<reference evidence="2 3" key="1">
    <citation type="journal article" date="2015" name="Nature">
        <title>rRNA introns, odd ribosomes, and small enigmatic genomes across a large radiation of phyla.</title>
        <authorList>
            <person name="Brown C.T."/>
            <person name="Hug L.A."/>
            <person name="Thomas B.C."/>
            <person name="Sharon I."/>
            <person name="Castelle C.J."/>
            <person name="Singh A."/>
            <person name="Wilkins M.J."/>
            <person name="Williams K.H."/>
            <person name="Banfield J.F."/>
        </authorList>
    </citation>
    <scope>NUCLEOTIDE SEQUENCE [LARGE SCALE GENOMIC DNA]</scope>
</reference>
<evidence type="ECO:0000313" key="2">
    <source>
        <dbReference type="EMBL" id="KKQ97467.1"/>
    </source>
</evidence>
<keyword evidence="1" id="KW-0732">Signal</keyword>
<dbReference type="Proteomes" id="UP000034325">
    <property type="component" value="Unassembled WGS sequence"/>
</dbReference>
<dbReference type="AlphaFoldDB" id="A0A0G0M2F0"/>
<dbReference type="EMBL" id="LBWA01000012">
    <property type="protein sequence ID" value="KKQ97467.1"/>
    <property type="molecule type" value="Genomic_DNA"/>
</dbReference>
<name>A0A0G0M2F0_9BACT</name>
<dbReference type="InterPro" id="IPR017853">
    <property type="entry name" value="GH"/>
</dbReference>
<feature type="signal peptide" evidence="1">
    <location>
        <begin position="1"/>
        <end position="23"/>
    </location>
</feature>
<evidence type="ECO:0000313" key="3">
    <source>
        <dbReference type="Proteomes" id="UP000034325"/>
    </source>
</evidence>
<gene>
    <name evidence="2" type="ORF">UT23_C0012G0077</name>
</gene>
<evidence type="ECO:0000256" key="1">
    <source>
        <dbReference type="SAM" id="SignalP"/>
    </source>
</evidence>
<proteinExistence type="predicted"/>
<protein>
    <recommendedName>
        <fullName evidence="4">Glycoside hydrolase family 5 domain-containing protein</fullName>
    </recommendedName>
</protein>
<feature type="chain" id="PRO_5002533471" description="Glycoside hydrolase family 5 domain-containing protein" evidence="1">
    <location>
        <begin position="24"/>
        <end position="415"/>
    </location>
</feature>
<accession>A0A0G0M2F0</accession>